<dbReference type="EMBL" id="NPZB01000003">
    <property type="protein sequence ID" value="PNS07313.1"/>
    <property type="molecule type" value="Genomic_DNA"/>
</dbReference>
<dbReference type="PANTHER" id="PTHR46889:SF4">
    <property type="entry name" value="TRANSPOSASE INSO FOR INSERTION SEQUENCE ELEMENT IS911B-RELATED"/>
    <property type="match status" value="1"/>
</dbReference>
<dbReference type="InterPro" id="IPR012337">
    <property type="entry name" value="RNaseH-like_sf"/>
</dbReference>
<name>A0A2K1PWY8_9GAMM</name>
<dbReference type="InterPro" id="IPR036397">
    <property type="entry name" value="RNaseH_sf"/>
</dbReference>
<dbReference type="PANTHER" id="PTHR46889">
    <property type="entry name" value="TRANSPOSASE INSF FOR INSERTION SEQUENCE IS3B-RELATED"/>
    <property type="match status" value="1"/>
</dbReference>
<dbReference type="NCBIfam" id="NF033516">
    <property type="entry name" value="transpos_IS3"/>
    <property type="match status" value="1"/>
</dbReference>
<reference evidence="2 3" key="1">
    <citation type="submission" date="2017-08" db="EMBL/GenBank/DDBJ databases">
        <title>Lysobacter sylvestris genome.</title>
        <authorList>
            <person name="Zhang D.-C."/>
            <person name="Albuquerque L."/>
            <person name="Franca L."/>
            <person name="Froufe H.J.C."/>
            <person name="Barroso C."/>
            <person name="Egas C."/>
            <person name="Da Costa M."/>
            <person name="Margesin R."/>
        </authorList>
    </citation>
    <scope>NUCLEOTIDE SEQUENCE [LARGE SCALE GENOMIC DNA]</scope>
    <source>
        <strain evidence="2 3">AM20-91</strain>
    </source>
</reference>
<dbReference type="SUPFAM" id="SSF53098">
    <property type="entry name" value="Ribonuclease H-like"/>
    <property type="match status" value="1"/>
</dbReference>
<evidence type="ECO:0000259" key="1">
    <source>
        <dbReference type="PROSITE" id="PS50994"/>
    </source>
</evidence>
<accession>A0A2K1PWY8</accession>
<dbReference type="Proteomes" id="UP000236220">
    <property type="component" value="Unassembled WGS sequence"/>
</dbReference>
<feature type="domain" description="Integrase catalytic" evidence="1">
    <location>
        <begin position="116"/>
        <end position="279"/>
    </location>
</feature>
<dbReference type="Pfam" id="PF13333">
    <property type="entry name" value="rve_2"/>
    <property type="match status" value="1"/>
</dbReference>
<sequence length="283" mass="32541">MRAHIREFRLITMCRVLGVHRSGYYAWLSDETSAREREDKRLLGLIKHAWLASGTVYGHRKITLDLREAGEVCSRHRVQRLMRAEGLRAQVGYGSKPRHRGGPMGVVENVLNRDFTPDAPNKVWVTDITYIRTYEGWLFLAAVVDLYSRQVVGWATQPTMTRDLVLQALLAAVWKRKPGPGVMVHSDQGSQFTSSDWQSFLKAHRMVPSMSRRGNCHDNAVAESFFSALKKERIKRRIYPNREAARSDVFDYIEMFYNPIRRHGSAGDLSPVEFERRYAQSGN</sequence>
<gene>
    <name evidence="2" type="ORF">Lysil_2549</name>
</gene>
<protein>
    <submittedName>
        <fullName evidence="2">Transposase</fullName>
    </submittedName>
</protein>
<dbReference type="Pfam" id="PF13276">
    <property type="entry name" value="HTH_21"/>
    <property type="match status" value="1"/>
</dbReference>
<dbReference type="GO" id="GO:0003676">
    <property type="term" value="F:nucleic acid binding"/>
    <property type="evidence" value="ECO:0007669"/>
    <property type="project" value="InterPro"/>
</dbReference>
<organism evidence="2 3">
    <name type="scientific">Solilutibacter silvestris</name>
    <dbReference type="NCBI Taxonomy" id="1645665"/>
    <lineage>
        <taxon>Bacteria</taxon>
        <taxon>Pseudomonadati</taxon>
        <taxon>Pseudomonadota</taxon>
        <taxon>Gammaproteobacteria</taxon>
        <taxon>Lysobacterales</taxon>
        <taxon>Lysobacteraceae</taxon>
        <taxon>Solilutibacter</taxon>
    </lineage>
</organism>
<dbReference type="InterPro" id="IPR050900">
    <property type="entry name" value="Transposase_IS3/IS150/IS904"/>
</dbReference>
<proteinExistence type="predicted"/>
<dbReference type="AlphaFoldDB" id="A0A2K1PWY8"/>
<evidence type="ECO:0000313" key="2">
    <source>
        <dbReference type="EMBL" id="PNS07313.1"/>
    </source>
</evidence>
<dbReference type="Pfam" id="PF00665">
    <property type="entry name" value="rve"/>
    <property type="match status" value="1"/>
</dbReference>
<dbReference type="PROSITE" id="PS50994">
    <property type="entry name" value="INTEGRASE"/>
    <property type="match status" value="1"/>
</dbReference>
<dbReference type="GO" id="GO:0015074">
    <property type="term" value="P:DNA integration"/>
    <property type="evidence" value="ECO:0007669"/>
    <property type="project" value="InterPro"/>
</dbReference>
<dbReference type="InterPro" id="IPR048020">
    <property type="entry name" value="Transpos_IS3"/>
</dbReference>
<dbReference type="InterPro" id="IPR001584">
    <property type="entry name" value="Integrase_cat-core"/>
</dbReference>
<dbReference type="Gene3D" id="3.30.420.10">
    <property type="entry name" value="Ribonuclease H-like superfamily/Ribonuclease H"/>
    <property type="match status" value="1"/>
</dbReference>
<dbReference type="InterPro" id="IPR025948">
    <property type="entry name" value="HTH-like_dom"/>
</dbReference>
<evidence type="ECO:0000313" key="3">
    <source>
        <dbReference type="Proteomes" id="UP000236220"/>
    </source>
</evidence>
<comment type="caution">
    <text evidence="2">The sequence shown here is derived from an EMBL/GenBank/DDBJ whole genome shotgun (WGS) entry which is preliminary data.</text>
</comment>
<keyword evidence="3" id="KW-1185">Reference proteome</keyword>